<dbReference type="InterPro" id="IPR036291">
    <property type="entry name" value="NAD(P)-bd_dom_sf"/>
</dbReference>
<name>A0ABR2I5T1_9EUKA</name>
<dbReference type="PANTHER" id="PTHR24320:SF148">
    <property type="entry name" value="NAD(P)-BINDING ROSSMANN-FOLD SUPERFAMILY PROTEIN"/>
    <property type="match status" value="1"/>
</dbReference>
<dbReference type="PRINTS" id="PR00081">
    <property type="entry name" value="GDHRDH"/>
</dbReference>
<keyword evidence="4" id="KW-1185">Reference proteome</keyword>
<evidence type="ECO:0000256" key="2">
    <source>
        <dbReference type="ARBA" id="ARBA00023002"/>
    </source>
</evidence>
<evidence type="ECO:0000313" key="3">
    <source>
        <dbReference type="EMBL" id="KAK8857884.1"/>
    </source>
</evidence>
<comment type="caution">
    <text evidence="3">The sequence shown here is derived from an EMBL/GenBank/DDBJ whole genome shotgun (WGS) entry which is preliminary data.</text>
</comment>
<sequence>MTLIALITGATGAIGKAIARQIAETGKYSLVLACRNEERAKKAVHDLIKSTNNQNISYKIVDTSSHASIHNLAQSWNGPLHLLMNVAAQTPRKREQTPEGIEMQFATNVLGYYWMIKEFSPFLISTAKSTQTRIVNVASYWAGDVDLDDPQFIKRSYDNDQSYRQSKACDRMLSSAFSEILKDKNVMVNSCHPGDVNSKLSNDLGFGGSESPDEGAATPVYVATSDKLKDVTGKYFEHLHESTCKFSENKDLVKKLMDLCATFP</sequence>
<dbReference type="Proteomes" id="UP001470230">
    <property type="component" value="Unassembled WGS sequence"/>
</dbReference>
<evidence type="ECO:0000256" key="1">
    <source>
        <dbReference type="ARBA" id="ARBA00006484"/>
    </source>
</evidence>
<keyword evidence="2" id="KW-0560">Oxidoreductase</keyword>
<dbReference type="InterPro" id="IPR002347">
    <property type="entry name" value="SDR_fam"/>
</dbReference>
<accession>A0ABR2I5T1</accession>
<dbReference type="EMBL" id="JAPFFF010000019">
    <property type="protein sequence ID" value="KAK8857884.1"/>
    <property type="molecule type" value="Genomic_DNA"/>
</dbReference>
<dbReference type="Gene3D" id="3.40.50.720">
    <property type="entry name" value="NAD(P)-binding Rossmann-like Domain"/>
    <property type="match status" value="1"/>
</dbReference>
<dbReference type="Pfam" id="PF00106">
    <property type="entry name" value="adh_short"/>
    <property type="match status" value="1"/>
</dbReference>
<protein>
    <recommendedName>
        <fullName evidence="5">Retinol dehydrogenase</fullName>
    </recommendedName>
</protein>
<dbReference type="SUPFAM" id="SSF51735">
    <property type="entry name" value="NAD(P)-binding Rossmann-fold domains"/>
    <property type="match status" value="1"/>
</dbReference>
<gene>
    <name evidence="3" type="ORF">M9Y10_012982</name>
</gene>
<evidence type="ECO:0008006" key="5">
    <source>
        <dbReference type="Google" id="ProtNLM"/>
    </source>
</evidence>
<comment type="similarity">
    <text evidence="1">Belongs to the short-chain dehydrogenases/reductases (SDR) family.</text>
</comment>
<proteinExistence type="inferred from homology"/>
<organism evidence="3 4">
    <name type="scientific">Tritrichomonas musculus</name>
    <dbReference type="NCBI Taxonomy" id="1915356"/>
    <lineage>
        <taxon>Eukaryota</taxon>
        <taxon>Metamonada</taxon>
        <taxon>Parabasalia</taxon>
        <taxon>Tritrichomonadida</taxon>
        <taxon>Tritrichomonadidae</taxon>
        <taxon>Tritrichomonas</taxon>
    </lineage>
</organism>
<reference evidence="3 4" key="1">
    <citation type="submission" date="2024-04" db="EMBL/GenBank/DDBJ databases">
        <title>Tritrichomonas musculus Genome.</title>
        <authorList>
            <person name="Alves-Ferreira E."/>
            <person name="Grigg M."/>
            <person name="Lorenzi H."/>
            <person name="Galac M."/>
        </authorList>
    </citation>
    <scope>NUCLEOTIDE SEQUENCE [LARGE SCALE GENOMIC DNA]</scope>
    <source>
        <strain evidence="3 4">EAF2021</strain>
    </source>
</reference>
<dbReference type="PANTHER" id="PTHR24320">
    <property type="entry name" value="RETINOL DEHYDROGENASE"/>
    <property type="match status" value="1"/>
</dbReference>
<evidence type="ECO:0000313" key="4">
    <source>
        <dbReference type="Proteomes" id="UP001470230"/>
    </source>
</evidence>